<gene>
    <name evidence="15" type="primary">LOC107221805</name>
</gene>
<dbReference type="CDD" id="cd03470">
    <property type="entry name" value="Rieske_cytochrome_bc1"/>
    <property type="match status" value="1"/>
</dbReference>
<evidence type="ECO:0000256" key="5">
    <source>
        <dbReference type="ARBA" id="ARBA00022723"/>
    </source>
</evidence>
<keyword evidence="6" id="KW-1133">Transmembrane helix</keyword>
<dbReference type="InterPro" id="IPR017941">
    <property type="entry name" value="Rieske_2Fe-2S"/>
</dbReference>
<keyword evidence="7" id="KW-0408">Iron</keyword>
<keyword evidence="12" id="KW-0496">Mitochondrion</keyword>
<comment type="similarity">
    <text evidence="2">Belongs to the Rieske iron-sulfur protein family.</text>
</comment>
<evidence type="ECO:0000256" key="10">
    <source>
        <dbReference type="ARBA" id="ARBA00023157"/>
    </source>
</evidence>
<evidence type="ECO:0000313" key="15">
    <source>
        <dbReference type="RefSeq" id="XP_015516421.1"/>
    </source>
</evidence>
<dbReference type="EC" id="7.1.1.8" evidence="11"/>
<dbReference type="PROSITE" id="PS51296">
    <property type="entry name" value="RIESKE"/>
    <property type="match status" value="1"/>
</dbReference>
<evidence type="ECO:0000259" key="13">
    <source>
        <dbReference type="PROSITE" id="PS51296"/>
    </source>
</evidence>
<keyword evidence="3" id="KW-0812">Transmembrane</keyword>
<dbReference type="PRINTS" id="PR00162">
    <property type="entry name" value="RIESKE"/>
</dbReference>
<keyword evidence="10" id="KW-1015">Disulfide bond</keyword>
<comment type="subcellular location">
    <subcellularLocation>
        <location evidence="1">Membrane</location>
        <topology evidence="1">Single-pass membrane protein</topology>
    </subcellularLocation>
    <subcellularLocation>
        <location evidence="12">Mitochondrion inner membrane</location>
    </subcellularLocation>
</comment>
<dbReference type="Pfam" id="PF00355">
    <property type="entry name" value="Rieske"/>
    <property type="match status" value="1"/>
</dbReference>
<evidence type="ECO:0000256" key="4">
    <source>
        <dbReference type="ARBA" id="ARBA00022714"/>
    </source>
</evidence>
<dbReference type="SUPFAM" id="SSF81502">
    <property type="entry name" value="ISP transmembrane anchor"/>
    <property type="match status" value="1"/>
</dbReference>
<dbReference type="PANTHER" id="PTHR10134">
    <property type="entry name" value="CYTOCHROME B-C1 COMPLEX SUBUNIT RIESKE, MITOCHONDRIAL"/>
    <property type="match status" value="1"/>
</dbReference>
<dbReference type="GO" id="GO:0051537">
    <property type="term" value="F:2 iron, 2 sulfur cluster binding"/>
    <property type="evidence" value="ECO:0007669"/>
    <property type="project" value="UniProtKB-KW"/>
</dbReference>
<proteinExistence type="inferred from homology"/>
<dbReference type="FunFam" id="2.102.10.10:FF:000001">
    <property type="entry name" value="Cytochrome b-c1 complex subunit Rieske, mitochondrial"/>
    <property type="match status" value="1"/>
</dbReference>
<dbReference type="RefSeq" id="XP_015516421.1">
    <property type="nucleotide sequence ID" value="XM_015660935.2"/>
</dbReference>
<comment type="catalytic activity">
    <reaction evidence="11">
        <text>a quinol + 2 Fe(III)-[cytochrome c](out) = a quinone + 2 Fe(II)-[cytochrome c](out) + 2 H(+)(out)</text>
        <dbReference type="Rhea" id="RHEA:11484"/>
        <dbReference type="Rhea" id="RHEA-COMP:10350"/>
        <dbReference type="Rhea" id="RHEA-COMP:14399"/>
        <dbReference type="ChEBI" id="CHEBI:15378"/>
        <dbReference type="ChEBI" id="CHEBI:24646"/>
        <dbReference type="ChEBI" id="CHEBI:29033"/>
        <dbReference type="ChEBI" id="CHEBI:29034"/>
        <dbReference type="ChEBI" id="CHEBI:132124"/>
        <dbReference type="EC" id="7.1.1.8"/>
    </reaction>
</comment>
<evidence type="ECO:0000256" key="7">
    <source>
        <dbReference type="ARBA" id="ARBA00023004"/>
    </source>
</evidence>
<keyword evidence="9" id="KW-0472">Membrane</keyword>
<keyword evidence="5" id="KW-0479">Metal-binding</keyword>
<comment type="cofactor">
    <cofactor evidence="11">
        <name>[2Fe-2S] cluster</name>
        <dbReference type="ChEBI" id="CHEBI:190135"/>
    </cofactor>
    <text evidence="11">Binds 1 [2Fe-2S] cluster per subunit.</text>
</comment>
<dbReference type="Proteomes" id="UP000829291">
    <property type="component" value="Chromosome 5"/>
</dbReference>
<sequence>MINRGALRICDFSIAVKVNTFLPSIFTKIPNYQIEIYSHIVTQDRNLGVLRFAYTDVPKPNFDDYRKTALKDPHSSTAASADRRRGSVALVTFSMGTAALYGAKTVIAQALSSMSPSADVLALAQLEVKLNDIIEGKTKVFKWRGKPLFVTHRTQEIIDRERLTKMSDLRDPEPDDKRVQHPEWLIVVGICTHLGCVPIPNSGDFAGGYYCPCHGSHYDASARIRKGPAPTNMAVPPYAFIDNDNVVVG</sequence>
<dbReference type="Gene3D" id="2.102.10.10">
    <property type="entry name" value="Rieske [2Fe-2S] iron-sulphur domain"/>
    <property type="match status" value="1"/>
</dbReference>
<dbReference type="InterPro" id="IPR004192">
    <property type="entry name" value="Rieske_TM"/>
</dbReference>
<dbReference type="KEGG" id="nlo:107221805"/>
<keyword evidence="14" id="KW-1185">Reference proteome</keyword>
<dbReference type="GeneID" id="107221805"/>
<evidence type="ECO:0000256" key="12">
    <source>
        <dbReference type="RuleBase" id="RU004495"/>
    </source>
</evidence>
<keyword evidence="11" id="KW-0249">Electron transport</keyword>
<dbReference type="InterPro" id="IPR014349">
    <property type="entry name" value="Rieske_Fe-S_prot"/>
</dbReference>
<feature type="domain" description="Rieske" evidence="13">
    <location>
        <begin position="178"/>
        <end position="247"/>
    </location>
</feature>
<evidence type="ECO:0000256" key="3">
    <source>
        <dbReference type="ARBA" id="ARBA00022692"/>
    </source>
</evidence>
<dbReference type="InParanoid" id="A0A6J0BNY7"/>
<dbReference type="InterPro" id="IPR037008">
    <property type="entry name" value="bc1_Rieske_TM_sf"/>
</dbReference>
<name>A0A6J0BNY7_NEOLC</name>
<dbReference type="Gene3D" id="1.20.5.270">
    <property type="entry name" value="Ubiquinol cytochrome reductase, transmembrane domain"/>
    <property type="match status" value="1"/>
</dbReference>
<protein>
    <recommendedName>
        <fullName evidence="11">Cytochrome b-c1 complex subunit Rieske, mitochondrial</fullName>
        <ecNumber evidence="11">7.1.1.8</ecNumber>
    </recommendedName>
</protein>
<evidence type="ECO:0000256" key="2">
    <source>
        <dbReference type="ARBA" id="ARBA00010651"/>
    </source>
</evidence>
<dbReference type="Pfam" id="PF02921">
    <property type="entry name" value="UCR_TM"/>
    <property type="match status" value="1"/>
</dbReference>
<evidence type="ECO:0000256" key="9">
    <source>
        <dbReference type="ARBA" id="ARBA00023136"/>
    </source>
</evidence>
<accession>A0A6J0BNY7</accession>
<dbReference type="AlphaFoldDB" id="A0A6J0BNY7"/>
<dbReference type="InterPro" id="IPR006317">
    <property type="entry name" value="Ubiquinol_cyt_c_Rdtase_Fe-S-su"/>
</dbReference>
<reference evidence="15" key="1">
    <citation type="submission" date="2025-08" db="UniProtKB">
        <authorList>
            <consortium name="RefSeq"/>
        </authorList>
    </citation>
    <scope>IDENTIFICATION</scope>
    <source>
        <tissue evidence="15">Thorax and Abdomen</tissue>
    </source>
</reference>
<dbReference type="OrthoDB" id="1637982at2759"/>
<dbReference type="SUPFAM" id="SSF50022">
    <property type="entry name" value="ISP domain"/>
    <property type="match status" value="1"/>
</dbReference>
<dbReference type="NCBIfam" id="TIGR01416">
    <property type="entry name" value="Rieske_proteo"/>
    <property type="match status" value="1"/>
</dbReference>
<evidence type="ECO:0000256" key="8">
    <source>
        <dbReference type="ARBA" id="ARBA00023014"/>
    </source>
</evidence>
<dbReference type="InterPro" id="IPR036922">
    <property type="entry name" value="Rieske_2Fe-2S_sf"/>
</dbReference>
<keyword evidence="11" id="KW-0813">Transport</keyword>
<keyword evidence="4" id="KW-0001">2Fe-2S</keyword>
<organism evidence="15">
    <name type="scientific">Neodiprion lecontei</name>
    <name type="common">Redheaded pine sawfly</name>
    <dbReference type="NCBI Taxonomy" id="441921"/>
    <lineage>
        <taxon>Eukaryota</taxon>
        <taxon>Metazoa</taxon>
        <taxon>Ecdysozoa</taxon>
        <taxon>Arthropoda</taxon>
        <taxon>Hexapoda</taxon>
        <taxon>Insecta</taxon>
        <taxon>Pterygota</taxon>
        <taxon>Neoptera</taxon>
        <taxon>Endopterygota</taxon>
        <taxon>Hymenoptera</taxon>
        <taxon>Tenthredinoidea</taxon>
        <taxon>Diprionidae</taxon>
        <taxon>Diprioninae</taxon>
        <taxon>Neodiprion</taxon>
    </lineage>
</organism>
<dbReference type="GO" id="GO:0008121">
    <property type="term" value="F:quinol-cytochrome-c reductase activity"/>
    <property type="evidence" value="ECO:0007669"/>
    <property type="project" value="UniProtKB-EC"/>
</dbReference>
<evidence type="ECO:0000256" key="11">
    <source>
        <dbReference type="RuleBase" id="RU004494"/>
    </source>
</evidence>
<dbReference type="GO" id="GO:0046872">
    <property type="term" value="F:metal ion binding"/>
    <property type="evidence" value="ECO:0007669"/>
    <property type="project" value="UniProtKB-KW"/>
</dbReference>
<keyword evidence="8" id="KW-0411">Iron-sulfur</keyword>
<keyword evidence="12" id="KW-0679">Respiratory chain</keyword>
<dbReference type="InterPro" id="IPR005805">
    <property type="entry name" value="Rieske_Fe-S_prot_C"/>
</dbReference>
<dbReference type="GO" id="GO:0005743">
    <property type="term" value="C:mitochondrial inner membrane"/>
    <property type="evidence" value="ECO:0007669"/>
    <property type="project" value="UniProtKB-SubCell"/>
</dbReference>
<comment type="miscellaneous">
    <text evidence="11">The Rieske protein is a high potential 2Fe-2S protein.</text>
</comment>
<evidence type="ECO:0000256" key="1">
    <source>
        <dbReference type="ARBA" id="ARBA00004167"/>
    </source>
</evidence>
<evidence type="ECO:0000256" key="6">
    <source>
        <dbReference type="ARBA" id="ARBA00022989"/>
    </source>
</evidence>
<evidence type="ECO:0000313" key="14">
    <source>
        <dbReference type="Proteomes" id="UP000829291"/>
    </source>
</evidence>